<evidence type="ECO:0000256" key="4">
    <source>
        <dbReference type="ARBA" id="ARBA00022801"/>
    </source>
</evidence>
<dbReference type="Pfam" id="PF03852">
    <property type="entry name" value="Vsr"/>
    <property type="match status" value="1"/>
</dbReference>
<accession>A0ABV8T3L9</accession>
<gene>
    <name evidence="7" type="ORF">ACFPN2_28205</name>
</gene>
<dbReference type="Proteomes" id="UP001595904">
    <property type="component" value="Unassembled WGS sequence"/>
</dbReference>
<evidence type="ECO:0000256" key="1">
    <source>
        <dbReference type="ARBA" id="ARBA00022722"/>
    </source>
</evidence>
<dbReference type="InterPro" id="IPR004603">
    <property type="entry name" value="DNA_mismatch_endonuc_vsr"/>
</dbReference>
<comment type="caution">
    <text evidence="7">The sequence shown here is derived from an EMBL/GenBank/DDBJ whole genome shotgun (WGS) entry which is preliminary data.</text>
</comment>
<keyword evidence="5" id="KW-0234">DNA repair</keyword>
<evidence type="ECO:0000313" key="8">
    <source>
        <dbReference type="Proteomes" id="UP001595904"/>
    </source>
</evidence>
<dbReference type="GO" id="GO:0004519">
    <property type="term" value="F:endonuclease activity"/>
    <property type="evidence" value="ECO:0007669"/>
    <property type="project" value="UniProtKB-KW"/>
</dbReference>
<dbReference type="SUPFAM" id="SSF52980">
    <property type="entry name" value="Restriction endonuclease-like"/>
    <property type="match status" value="1"/>
</dbReference>
<keyword evidence="1" id="KW-0540">Nuclease</keyword>
<organism evidence="7 8">
    <name type="scientific">Steroidobacter flavus</name>
    <dbReference type="NCBI Taxonomy" id="1842136"/>
    <lineage>
        <taxon>Bacteria</taxon>
        <taxon>Pseudomonadati</taxon>
        <taxon>Pseudomonadota</taxon>
        <taxon>Gammaproteobacteria</taxon>
        <taxon>Steroidobacterales</taxon>
        <taxon>Steroidobacteraceae</taxon>
        <taxon>Steroidobacter</taxon>
    </lineage>
</organism>
<keyword evidence="3" id="KW-0227">DNA damage</keyword>
<protein>
    <submittedName>
        <fullName evidence="7">Very short patch repair endonuclease</fullName>
    </submittedName>
</protein>
<dbReference type="CDD" id="cd00221">
    <property type="entry name" value="Vsr"/>
    <property type="match status" value="1"/>
</dbReference>
<evidence type="ECO:0000313" key="7">
    <source>
        <dbReference type="EMBL" id="MFC4312999.1"/>
    </source>
</evidence>
<keyword evidence="2 7" id="KW-0255">Endonuclease</keyword>
<keyword evidence="4" id="KW-0378">Hydrolase</keyword>
<comment type="similarity">
    <text evidence="6">Belongs to the Vsr family.</text>
</comment>
<name>A0ABV8T3L9_9GAMM</name>
<dbReference type="NCBIfam" id="TIGR00632">
    <property type="entry name" value="vsr"/>
    <property type="match status" value="1"/>
</dbReference>
<keyword evidence="8" id="KW-1185">Reference proteome</keyword>
<evidence type="ECO:0000256" key="3">
    <source>
        <dbReference type="ARBA" id="ARBA00022763"/>
    </source>
</evidence>
<proteinExistence type="inferred from homology"/>
<evidence type="ECO:0000256" key="6">
    <source>
        <dbReference type="ARBA" id="ARBA00029466"/>
    </source>
</evidence>
<dbReference type="Gene3D" id="3.40.960.10">
    <property type="entry name" value="VSR Endonuclease"/>
    <property type="match status" value="1"/>
</dbReference>
<sequence length="150" mass="17252">MASQAFKRVERRLSGARRLLTTDTHSRRMAQVRQRGTAPELAVRHAARLAGLRYTTRNPDLPGSPDLANRTRHIAIFVHGCYWHRHAGCPKATTPRTNRRFWLAKFGRNRQRDRAAVGALRELGYRVLIVWQCETGDPVHLVKQIRRLLG</sequence>
<dbReference type="InterPro" id="IPR011335">
    <property type="entry name" value="Restrct_endonuc-II-like"/>
</dbReference>
<reference evidence="8" key="1">
    <citation type="journal article" date="2019" name="Int. J. Syst. Evol. Microbiol.">
        <title>The Global Catalogue of Microorganisms (GCM) 10K type strain sequencing project: providing services to taxonomists for standard genome sequencing and annotation.</title>
        <authorList>
            <consortium name="The Broad Institute Genomics Platform"/>
            <consortium name="The Broad Institute Genome Sequencing Center for Infectious Disease"/>
            <person name="Wu L."/>
            <person name="Ma J."/>
        </authorList>
    </citation>
    <scope>NUCLEOTIDE SEQUENCE [LARGE SCALE GENOMIC DNA]</scope>
    <source>
        <strain evidence="8">CGMCC 1.10759</strain>
    </source>
</reference>
<evidence type="ECO:0000256" key="5">
    <source>
        <dbReference type="ARBA" id="ARBA00023204"/>
    </source>
</evidence>
<dbReference type="EMBL" id="JBHSDU010000015">
    <property type="protein sequence ID" value="MFC4312999.1"/>
    <property type="molecule type" value="Genomic_DNA"/>
</dbReference>
<evidence type="ECO:0000256" key="2">
    <source>
        <dbReference type="ARBA" id="ARBA00022759"/>
    </source>
</evidence>